<evidence type="ECO:0000256" key="1">
    <source>
        <dbReference type="ARBA" id="ARBA00004496"/>
    </source>
</evidence>
<dbReference type="PROSITE" id="PS51782">
    <property type="entry name" value="LYSM"/>
    <property type="match status" value="1"/>
</dbReference>
<dbReference type="SMART" id="SM00257">
    <property type="entry name" value="LysM"/>
    <property type="match status" value="1"/>
</dbReference>
<feature type="domain" description="LysM" evidence="5">
    <location>
        <begin position="123"/>
        <end position="172"/>
    </location>
</feature>
<dbReference type="Pfam" id="PF01476">
    <property type="entry name" value="LysM"/>
    <property type="match status" value="1"/>
</dbReference>
<dbReference type="InterPro" id="IPR007055">
    <property type="entry name" value="BON_dom"/>
</dbReference>
<dbReference type="PANTHER" id="PTHR34700:SF8">
    <property type="entry name" value="POTASSIUM BINDING PROTEIN KBP"/>
    <property type="match status" value="1"/>
</dbReference>
<reference evidence="6 7" key="1">
    <citation type="journal article" date="2020" name="Nature">
        <title>Bacterial chemolithoautotrophy via manganese oxidation.</title>
        <authorList>
            <person name="Yu H."/>
            <person name="Leadbetter J.R."/>
        </authorList>
    </citation>
    <scope>NUCLEOTIDE SEQUENCE [LARGE SCALE GENOMIC DNA]</scope>
    <source>
        <strain evidence="6 7">RBP-1</strain>
    </source>
</reference>
<protein>
    <recommendedName>
        <fullName evidence="3">Potassium binding protein Kbp</fullName>
    </recommendedName>
</protein>
<sequence>MSLFSFIRDAGEKLFKKPDATATAQAPAPAAAAPSAPAASQRESVDVLNARAGDAIEAYVAQQNLGIQALDVKYDGATETATISGNAPSQEAAEKAVLCCGNVAHVSKVDNRLTVPQAAETAQFHDVAKGDTLSAIAKKYYGDANKYNAIFEANRPMLSHPDKIYPGQKLRIPKLT</sequence>
<dbReference type="CDD" id="cd00118">
    <property type="entry name" value="LysM"/>
    <property type="match status" value="1"/>
</dbReference>
<comment type="caution">
    <text evidence="6">The sequence shown here is derived from an EMBL/GenBank/DDBJ whole genome shotgun (WGS) entry which is preliminary data.</text>
</comment>
<evidence type="ECO:0000256" key="2">
    <source>
        <dbReference type="ARBA" id="ARBA00022490"/>
    </source>
</evidence>
<dbReference type="InterPro" id="IPR036779">
    <property type="entry name" value="LysM_dom_sf"/>
</dbReference>
<dbReference type="Proteomes" id="UP000521868">
    <property type="component" value="Unassembled WGS sequence"/>
</dbReference>
<accession>A0A7X6I794</accession>
<feature type="region of interest" description="Disordered" evidence="4">
    <location>
        <begin position="19"/>
        <end position="41"/>
    </location>
</feature>
<organism evidence="6 7">
    <name type="scientific">Ramlibacter lithotrophicus</name>
    <dbReference type="NCBI Taxonomy" id="2606681"/>
    <lineage>
        <taxon>Bacteria</taxon>
        <taxon>Pseudomonadati</taxon>
        <taxon>Pseudomonadota</taxon>
        <taxon>Betaproteobacteria</taxon>
        <taxon>Burkholderiales</taxon>
        <taxon>Comamonadaceae</taxon>
        <taxon>Ramlibacter</taxon>
    </lineage>
</organism>
<dbReference type="SUPFAM" id="SSF54106">
    <property type="entry name" value="LysM domain"/>
    <property type="match status" value="1"/>
</dbReference>
<evidence type="ECO:0000256" key="3">
    <source>
        <dbReference type="ARBA" id="ARBA00072219"/>
    </source>
</evidence>
<dbReference type="InterPro" id="IPR052196">
    <property type="entry name" value="Bact_Kbp"/>
</dbReference>
<evidence type="ECO:0000313" key="7">
    <source>
        <dbReference type="Proteomes" id="UP000521868"/>
    </source>
</evidence>
<keyword evidence="2" id="KW-0963">Cytoplasm</keyword>
<dbReference type="GO" id="GO:0005737">
    <property type="term" value="C:cytoplasm"/>
    <property type="evidence" value="ECO:0007669"/>
    <property type="project" value="UniProtKB-SubCell"/>
</dbReference>
<evidence type="ECO:0000313" key="6">
    <source>
        <dbReference type="EMBL" id="NKE67163.1"/>
    </source>
</evidence>
<dbReference type="Gene3D" id="3.10.350.10">
    <property type="entry name" value="LysM domain"/>
    <property type="match status" value="1"/>
</dbReference>
<dbReference type="Pfam" id="PF04972">
    <property type="entry name" value="BON"/>
    <property type="match status" value="1"/>
</dbReference>
<dbReference type="EMBL" id="VTOX01000005">
    <property type="protein sequence ID" value="NKE67163.1"/>
    <property type="molecule type" value="Genomic_DNA"/>
</dbReference>
<dbReference type="AlphaFoldDB" id="A0A7X6I794"/>
<dbReference type="NCBIfam" id="NF008399">
    <property type="entry name" value="PRK11198.1"/>
    <property type="match status" value="1"/>
</dbReference>
<evidence type="ECO:0000256" key="4">
    <source>
        <dbReference type="SAM" id="MobiDB-lite"/>
    </source>
</evidence>
<dbReference type="InterPro" id="IPR018392">
    <property type="entry name" value="LysM"/>
</dbReference>
<proteinExistence type="predicted"/>
<dbReference type="RefSeq" id="WP_168108291.1">
    <property type="nucleotide sequence ID" value="NZ_VTOX01000005.1"/>
</dbReference>
<keyword evidence="7" id="KW-1185">Reference proteome</keyword>
<dbReference type="PANTHER" id="PTHR34700">
    <property type="entry name" value="POTASSIUM BINDING PROTEIN KBP"/>
    <property type="match status" value="1"/>
</dbReference>
<dbReference type="FunFam" id="3.10.350.10:FF:000001">
    <property type="entry name" value="Peptidoglycan-binding protein LysM"/>
    <property type="match status" value="1"/>
</dbReference>
<name>A0A7X6I794_9BURK</name>
<gene>
    <name evidence="6" type="primary">lysM</name>
    <name evidence="6" type="ORF">RAMLITH_15165</name>
</gene>
<comment type="subcellular location">
    <subcellularLocation>
        <location evidence="1">Cytoplasm</location>
    </subcellularLocation>
</comment>
<feature type="compositionally biased region" description="Low complexity" evidence="4">
    <location>
        <begin position="20"/>
        <end position="41"/>
    </location>
</feature>
<evidence type="ECO:0000259" key="5">
    <source>
        <dbReference type="PROSITE" id="PS51782"/>
    </source>
</evidence>